<organism evidence="1 2">
    <name type="scientific">Prorocentrum cordatum</name>
    <dbReference type="NCBI Taxonomy" id="2364126"/>
    <lineage>
        <taxon>Eukaryota</taxon>
        <taxon>Sar</taxon>
        <taxon>Alveolata</taxon>
        <taxon>Dinophyceae</taxon>
        <taxon>Prorocentrales</taxon>
        <taxon>Prorocentraceae</taxon>
        <taxon>Prorocentrum</taxon>
    </lineage>
</organism>
<dbReference type="EMBL" id="CAUYUJ010021949">
    <property type="protein sequence ID" value="CAK0908077.1"/>
    <property type="molecule type" value="Genomic_DNA"/>
</dbReference>
<name>A0ABN9Y678_9DINO</name>
<reference evidence="1" key="1">
    <citation type="submission" date="2023-10" db="EMBL/GenBank/DDBJ databases">
        <authorList>
            <person name="Chen Y."/>
            <person name="Shah S."/>
            <person name="Dougan E. K."/>
            <person name="Thang M."/>
            <person name="Chan C."/>
        </authorList>
    </citation>
    <scope>NUCLEOTIDE SEQUENCE [LARGE SCALE GENOMIC DNA]</scope>
</reference>
<evidence type="ECO:0000313" key="2">
    <source>
        <dbReference type="Proteomes" id="UP001189429"/>
    </source>
</evidence>
<proteinExistence type="predicted"/>
<sequence>MACGQPDRHVFMFDQLFPWEYVAPLPDVSEHLVQLQNQQAAAEFFFAGQAEEGADIRYYRAYLLALEKAEHGRQLAGAMLCAAVGGRVAQAAGPWRGQSGR</sequence>
<comment type="caution">
    <text evidence="1">The sequence shown here is derived from an EMBL/GenBank/DDBJ whole genome shotgun (WGS) entry which is preliminary data.</text>
</comment>
<protein>
    <submittedName>
        <fullName evidence="1">Uncharacterized protein</fullName>
    </submittedName>
</protein>
<dbReference type="Proteomes" id="UP001189429">
    <property type="component" value="Unassembled WGS sequence"/>
</dbReference>
<keyword evidence="2" id="KW-1185">Reference proteome</keyword>
<accession>A0ABN9Y678</accession>
<evidence type="ECO:0000313" key="1">
    <source>
        <dbReference type="EMBL" id="CAK0908077.1"/>
    </source>
</evidence>
<gene>
    <name evidence="1" type="ORF">PCOR1329_LOCUS82848</name>
</gene>